<feature type="binding site" evidence="9">
    <location>
        <begin position="367"/>
        <end position="368"/>
    </location>
    <ligand>
        <name>cob(II)alamin</name>
        <dbReference type="ChEBI" id="CHEBI:16304"/>
    </ligand>
</feature>
<keyword evidence="7 9" id="KW-0408">Iron</keyword>
<comment type="cofactor">
    <cofactor evidence="9">
        <name>cob(II)alamin</name>
        <dbReference type="ChEBI" id="CHEBI:16304"/>
    </cofactor>
</comment>
<dbReference type="GO" id="GO:0052693">
    <property type="term" value="F:epoxyqueuosine reductase activity"/>
    <property type="evidence" value="ECO:0007669"/>
    <property type="project" value="UniProtKB-UniRule"/>
</dbReference>
<sequence length="470" mass="50405">MHRAPGARAHLQALHEPRAGRRAAGRHRLAHGARQSALSSEIYRLAFQGAQLARRGALQPGRPCRRRASLGGRLSGRRAVGRGRERTGLVCAGEVPPHLPPAPGGEHPRHAALQDLRGPGLLNPAPLEEIARRLSAEEGFDAFGIAAPDALGEASAHLKAWVAEGAHGDMGWMADTLERRADPRTLWPQVRALIMLGLNYGPAEDPRAVLAQRTKGAISVYARAEDYHEVIKPRLKRIARALLAEASARGVSADVKVFVDTAPLMEKPLAAAAGLGWQGKHTNLVSRDLGSWLFLGAIATTLELAPTGVERDHCGSCRACVEACPTAAFPAPYVIDARRCISYLTIEHKGPIPLELRPLMGNRIYGCDDCLAACPWNKFAVAGREAKLAARAENDAPDLAALVTLDDAAFRARFPKSAIKRVGRDRFVRNVLIAIGNSGDGSLRGVVEARLEDEAEVVRDAAGWALGRLG</sequence>
<comment type="catalytic activity">
    <reaction evidence="9">
        <text>epoxyqueuosine(34) in tRNA + AH2 = queuosine(34) in tRNA + A + H2O</text>
        <dbReference type="Rhea" id="RHEA:32159"/>
        <dbReference type="Rhea" id="RHEA-COMP:18571"/>
        <dbReference type="Rhea" id="RHEA-COMP:18582"/>
        <dbReference type="ChEBI" id="CHEBI:13193"/>
        <dbReference type="ChEBI" id="CHEBI:15377"/>
        <dbReference type="ChEBI" id="CHEBI:17499"/>
        <dbReference type="ChEBI" id="CHEBI:194431"/>
        <dbReference type="ChEBI" id="CHEBI:194443"/>
        <dbReference type="EC" id="1.17.99.6"/>
    </reaction>
</comment>
<dbReference type="EMBL" id="RCTF01000017">
    <property type="protein sequence ID" value="RLP74833.1"/>
    <property type="molecule type" value="Genomic_DNA"/>
</dbReference>
<evidence type="ECO:0000256" key="6">
    <source>
        <dbReference type="ARBA" id="ARBA00023002"/>
    </source>
</evidence>
<feature type="binding site" evidence="9">
    <location>
        <position position="342"/>
    </location>
    <ligand>
        <name>cob(II)alamin</name>
        <dbReference type="ChEBI" id="CHEBI:16304"/>
    </ligand>
</feature>
<gene>
    <name evidence="9 12" type="primary">queG</name>
    <name evidence="12" type="ORF">D9R14_17650</name>
</gene>
<keyword evidence="4 9" id="KW-0479">Metal-binding</keyword>
<dbReference type="PROSITE" id="PS00198">
    <property type="entry name" value="4FE4S_FER_1"/>
    <property type="match status" value="1"/>
</dbReference>
<keyword evidence="3 9" id="KW-0819">tRNA processing</keyword>
<dbReference type="Proteomes" id="UP000269692">
    <property type="component" value="Unassembled WGS sequence"/>
</dbReference>
<feature type="domain" description="4Fe-4S ferredoxin-type" evidence="11">
    <location>
        <begin position="304"/>
        <end position="334"/>
    </location>
</feature>
<evidence type="ECO:0000259" key="11">
    <source>
        <dbReference type="PROSITE" id="PS51379"/>
    </source>
</evidence>
<comment type="function">
    <text evidence="9">Catalyzes the conversion of epoxyqueuosine (oQ) to queuosine (Q), which is a hypermodified base found in the wobble positions of tRNA(Asp), tRNA(Asn), tRNA(His) and tRNA(Tyr).</text>
</comment>
<dbReference type="Pfam" id="PF13484">
    <property type="entry name" value="Fer4_16"/>
    <property type="match status" value="1"/>
</dbReference>
<dbReference type="InterPro" id="IPR013542">
    <property type="entry name" value="QueG_DUF1730"/>
</dbReference>
<dbReference type="OrthoDB" id="9784571at2"/>
<evidence type="ECO:0000256" key="9">
    <source>
        <dbReference type="HAMAP-Rule" id="MF_00916"/>
    </source>
</evidence>
<dbReference type="Pfam" id="PF08331">
    <property type="entry name" value="QueG_DUF1730"/>
    <property type="match status" value="1"/>
</dbReference>
<evidence type="ECO:0000313" key="12">
    <source>
        <dbReference type="EMBL" id="RLP74833.1"/>
    </source>
</evidence>
<dbReference type="AlphaFoldDB" id="A0A3L7A3B3"/>
<comment type="cofactor">
    <cofactor evidence="9">
        <name>[4Fe-4S] cluster</name>
        <dbReference type="ChEBI" id="CHEBI:49883"/>
    </cofactor>
    <text evidence="9">Binds 2 [4Fe-4S] clusters per monomer.</text>
</comment>
<evidence type="ECO:0000256" key="3">
    <source>
        <dbReference type="ARBA" id="ARBA00022694"/>
    </source>
</evidence>
<dbReference type="UniPathway" id="UPA00392"/>
<evidence type="ECO:0000256" key="5">
    <source>
        <dbReference type="ARBA" id="ARBA00022785"/>
    </source>
</evidence>
<feature type="region of interest" description="Disordered" evidence="10">
    <location>
        <begin position="1"/>
        <end position="32"/>
    </location>
</feature>
<dbReference type="PROSITE" id="PS51379">
    <property type="entry name" value="4FE4S_FER_2"/>
    <property type="match status" value="1"/>
</dbReference>
<dbReference type="PANTHER" id="PTHR30002:SF4">
    <property type="entry name" value="EPOXYQUEUOSINE REDUCTASE"/>
    <property type="match status" value="1"/>
</dbReference>
<feature type="binding site" evidence="9">
    <location>
        <position position="367"/>
    </location>
    <ligand>
        <name>[4Fe-4S] cluster</name>
        <dbReference type="ChEBI" id="CHEBI:49883"/>
        <label>2</label>
    </ligand>
</feature>
<dbReference type="FunFam" id="3.30.70.20:FF:000017">
    <property type="entry name" value="Epoxyqueuosine reductase"/>
    <property type="match status" value="1"/>
</dbReference>
<keyword evidence="13" id="KW-1185">Reference proteome</keyword>
<dbReference type="GO" id="GO:0046872">
    <property type="term" value="F:metal ion binding"/>
    <property type="evidence" value="ECO:0007669"/>
    <property type="project" value="UniProtKB-KW"/>
</dbReference>
<dbReference type="InterPro" id="IPR004453">
    <property type="entry name" value="QueG"/>
</dbReference>
<feature type="binding site" evidence="9">
    <location>
        <position position="370"/>
    </location>
    <ligand>
        <name>[4Fe-4S] cluster</name>
        <dbReference type="ChEBI" id="CHEBI:49883"/>
        <label>2</label>
    </ligand>
</feature>
<evidence type="ECO:0000313" key="13">
    <source>
        <dbReference type="Proteomes" id="UP000269692"/>
    </source>
</evidence>
<comment type="similarity">
    <text evidence="9">Belongs to the QueG family.</text>
</comment>
<evidence type="ECO:0000256" key="2">
    <source>
        <dbReference type="ARBA" id="ARBA00022490"/>
    </source>
</evidence>
<keyword evidence="2 9" id="KW-0963">Cytoplasm</keyword>
<dbReference type="NCBIfam" id="TIGR00276">
    <property type="entry name" value="tRNA epoxyqueuosine(34) reductase QueG"/>
    <property type="match status" value="1"/>
</dbReference>
<feature type="binding site" evidence="9">
    <location>
        <position position="295"/>
    </location>
    <ligand>
        <name>cob(II)alamin</name>
        <dbReference type="ChEBI" id="CHEBI:16304"/>
    </ligand>
</feature>
<feature type="binding site" evidence="9">
    <location>
        <position position="374"/>
    </location>
    <ligand>
        <name>[4Fe-4S] cluster</name>
        <dbReference type="ChEBI" id="CHEBI:49883"/>
        <label>1</label>
    </ligand>
</feature>
<protein>
    <recommendedName>
        <fullName evidence="9">Epoxyqueuosine reductase</fullName>
        <ecNumber evidence="9">1.17.99.6</ecNumber>
    </recommendedName>
    <alternativeName>
        <fullName evidence="9">Queuosine biosynthesis protein QueG</fullName>
    </alternativeName>
</protein>
<dbReference type="Gene3D" id="3.30.70.20">
    <property type="match status" value="1"/>
</dbReference>
<dbReference type="GO" id="GO:0051539">
    <property type="term" value="F:4 iron, 4 sulfur cluster binding"/>
    <property type="evidence" value="ECO:0007669"/>
    <property type="project" value="UniProtKB-KW"/>
</dbReference>
<comment type="pathway">
    <text evidence="9">tRNA modification; tRNA-queuosine biosynthesis.</text>
</comment>
<dbReference type="GO" id="GO:0005737">
    <property type="term" value="C:cytoplasm"/>
    <property type="evidence" value="ECO:0007669"/>
    <property type="project" value="UniProtKB-SubCell"/>
</dbReference>
<evidence type="ECO:0000256" key="10">
    <source>
        <dbReference type="SAM" id="MobiDB-lite"/>
    </source>
</evidence>
<dbReference type="InterPro" id="IPR017896">
    <property type="entry name" value="4Fe4S_Fe-S-bd"/>
</dbReference>
<dbReference type="PANTHER" id="PTHR30002">
    <property type="entry name" value="EPOXYQUEUOSINE REDUCTASE"/>
    <property type="match status" value="1"/>
</dbReference>
<keyword evidence="8 9" id="KW-0411">Iron-sulfur</keyword>
<comment type="subunit">
    <text evidence="9">Monomer.</text>
</comment>
<dbReference type="InterPro" id="IPR017900">
    <property type="entry name" value="4Fe4S_Fe_S_CS"/>
</dbReference>
<keyword evidence="9" id="KW-0846">Cobalamin</keyword>
<feature type="binding site" evidence="9">
    <location>
        <position position="349"/>
    </location>
    <ligand>
        <name>tRNA</name>
        <dbReference type="ChEBI" id="CHEBI:17843"/>
    </ligand>
</feature>
<feature type="binding site" evidence="9">
    <location>
        <position position="314"/>
    </location>
    <ligand>
        <name>[4Fe-4S] cluster</name>
        <dbReference type="ChEBI" id="CHEBI:49883"/>
        <label>1</label>
    </ligand>
</feature>
<accession>A0A3L7A3B3</accession>
<evidence type="ECO:0000256" key="1">
    <source>
        <dbReference type="ARBA" id="ARBA00022485"/>
    </source>
</evidence>
<evidence type="ECO:0000256" key="8">
    <source>
        <dbReference type="ARBA" id="ARBA00023014"/>
    </source>
</evidence>
<organism evidence="12 13">
    <name type="scientific">Xanthobacter tagetidis</name>
    <dbReference type="NCBI Taxonomy" id="60216"/>
    <lineage>
        <taxon>Bacteria</taxon>
        <taxon>Pseudomonadati</taxon>
        <taxon>Pseudomonadota</taxon>
        <taxon>Alphaproteobacteria</taxon>
        <taxon>Hyphomicrobiales</taxon>
        <taxon>Xanthobacteraceae</taxon>
        <taxon>Xanthobacter</taxon>
    </lineage>
</organism>
<feature type="binding site" evidence="9">
    <location>
        <position position="340"/>
    </location>
    <ligand>
        <name>[4Fe-4S] cluster</name>
        <dbReference type="ChEBI" id="CHEBI:49883"/>
        <label>2</label>
    </ligand>
</feature>
<feature type="binding site" evidence="9">
    <location>
        <position position="324"/>
    </location>
    <ligand>
        <name>[4Fe-4S] cluster</name>
        <dbReference type="ChEBI" id="CHEBI:49883"/>
        <label>2</label>
    </ligand>
</feature>
<dbReference type="GO" id="GO:0031419">
    <property type="term" value="F:cobalamin binding"/>
    <property type="evidence" value="ECO:0007669"/>
    <property type="project" value="UniProtKB-KW"/>
</dbReference>
<evidence type="ECO:0000256" key="4">
    <source>
        <dbReference type="ARBA" id="ARBA00022723"/>
    </source>
</evidence>
<dbReference type="GO" id="GO:0008616">
    <property type="term" value="P:tRNA queuosine(34) biosynthetic process"/>
    <property type="evidence" value="ECO:0007669"/>
    <property type="project" value="UniProtKB-UniRule"/>
</dbReference>
<keyword evidence="6 9" id="KW-0560">Oxidoreductase</keyword>
<feature type="binding site" evidence="9">
    <location>
        <position position="180"/>
    </location>
    <ligand>
        <name>cob(II)alamin</name>
        <dbReference type="ChEBI" id="CHEBI:16304"/>
    </ligand>
</feature>
<proteinExistence type="inferred from homology"/>
<comment type="caution">
    <text evidence="9">Lacks conserved residue(s) required for the propagation of feature annotation.</text>
</comment>
<comment type="caution">
    <text evidence="12">The sequence shown here is derived from an EMBL/GenBank/DDBJ whole genome shotgun (WGS) entry which is preliminary data.</text>
</comment>
<feature type="binding site" evidence="9">
    <location>
        <position position="260"/>
    </location>
    <ligand>
        <name>cob(II)alamin</name>
        <dbReference type="ChEBI" id="CHEBI:16304"/>
    </ligand>
</feature>
<name>A0A3L7A3B3_9HYPH</name>
<feature type="active site" description="Proton donor" evidence="9">
    <location>
        <position position="260"/>
    </location>
</feature>
<evidence type="ECO:0000256" key="7">
    <source>
        <dbReference type="ARBA" id="ARBA00023004"/>
    </source>
</evidence>
<feature type="region of interest" description="Disordered" evidence="10">
    <location>
        <begin position="54"/>
        <end position="85"/>
    </location>
</feature>
<dbReference type="HAMAP" id="MF_00916">
    <property type="entry name" value="QueG"/>
    <property type="match status" value="1"/>
</dbReference>
<feature type="binding site" evidence="9">
    <location>
        <position position="320"/>
    </location>
    <ligand>
        <name>[4Fe-4S] cluster</name>
        <dbReference type="ChEBI" id="CHEBI:49883"/>
        <label>1</label>
    </ligand>
</feature>
<dbReference type="EC" id="1.17.99.6" evidence="9"/>
<dbReference type="SUPFAM" id="SSF46548">
    <property type="entry name" value="alpha-helical ferredoxin"/>
    <property type="match status" value="1"/>
</dbReference>
<feature type="compositionally biased region" description="Basic residues" evidence="10">
    <location>
        <begin position="20"/>
        <end position="31"/>
    </location>
</feature>
<keyword evidence="9" id="KW-0170">Cobalt</keyword>
<keyword evidence="1 9" id="KW-0004">4Fe-4S</keyword>
<keyword evidence="5 9" id="KW-0671">Queuosine biosynthesis</keyword>
<comment type="subcellular location">
    <subcellularLocation>
        <location evidence="9">Cytoplasm</location>
    </subcellularLocation>
</comment>
<feature type="binding site" evidence="9">
    <location>
        <position position="317"/>
    </location>
    <ligand>
        <name>[4Fe-4S] cluster</name>
        <dbReference type="ChEBI" id="CHEBI:49883"/>
        <label>1</label>
    </ligand>
</feature>
<feature type="binding site" evidence="9">
    <location>
        <position position="284"/>
    </location>
    <ligand>
        <name>cob(II)alamin</name>
        <dbReference type="ChEBI" id="CHEBI:16304"/>
    </ligand>
</feature>
<reference evidence="12 13" key="1">
    <citation type="submission" date="2018-10" db="EMBL/GenBank/DDBJ databases">
        <title>Xanthobacter tagetidis genome sequencing and assembly.</title>
        <authorList>
            <person name="Maclea K.S."/>
            <person name="Goen A.E."/>
            <person name="Fatima S.A."/>
        </authorList>
    </citation>
    <scope>NUCLEOTIDE SEQUENCE [LARGE SCALE GENOMIC DNA]</scope>
    <source>
        <strain evidence="12 13">ATCC 700314</strain>
    </source>
</reference>